<organism evidence="1 2">
    <name type="scientific">Aequorivita ciconiae</name>
    <dbReference type="NCBI Taxonomy" id="2494375"/>
    <lineage>
        <taxon>Bacteria</taxon>
        <taxon>Pseudomonadati</taxon>
        <taxon>Bacteroidota</taxon>
        <taxon>Flavobacteriia</taxon>
        <taxon>Flavobacteriales</taxon>
        <taxon>Flavobacteriaceae</taxon>
        <taxon>Aequorivita</taxon>
    </lineage>
</organism>
<dbReference type="KEGG" id="aev:EI546_03390"/>
<keyword evidence="2" id="KW-1185">Reference proteome</keyword>
<protein>
    <submittedName>
        <fullName evidence="1">Uncharacterized protein</fullName>
    </submittedName>
</protein>
<dbReference type="EMBL" id="CP034951">
    <property type="protein sequence ID" value="QAA80830.1"/>
    <property type="molecule type" value="Genomic_DNA"/>
</dbReference>
<sequence>MIKKLIFLILTLALVSCKKESKCDSINFKSLQNDYSLFEVSNELSIDTLNYSSKVYFKKNDFFPGHGLLVVLNKKDDTIFKYFGDKRILINSTIVKETSNFFIVLANSKNGNYRLTQTDIYSKFFQIDTINKSLLEVEPIDGDIFNQFYCNKTGKGMYNGLYCTRDSTNSGFRIYSDLIYNDTIYSTACSLKFIKTDSGKYKLFAQPIELKKQAIRDKEQENTTITRNTLFGKISGYELVYDCTNCRTSSTDAITIYAKKDSIRTELLRYNGFGGDYLDEISLRYFDNHPFIFIHSTHTYGHSLGNLYALDIDNFETNFVNTIETNYKIPDSLYPRNYYGVDINKNGEFIFGTWYRNDKVMGEYLLTGKYNLLKVKKNIYLLEPYDVKLSKPE</sequence>
<accession>A0A410G0S4</accession>
<evidence type="ECO:0000313" key="2">
    <source>
        <dbReference type="Proteomes" id="UP000285517"/>
    </source>
</evidence>
<dbReference type="OrthoDB" id="9990172at2"/>
<dbReference type="PROSITE" id="PS51257">
    <property type="entry name" value="PROKAR_LIPOPROTEIN"/>
    <property type="match status" value="1"/>
</dbReference>
<dbReference type="Proteomes" id="UP000285517">
    <property type="component" value="Chromosome"/>
</dbReference>
<gene>
    <name evidence="1" type="ORF">EI546_03390</name>
</gene>
<dbReference type="RefSeq" id="WP_128249225.1">
    <property type="nucleotide sequence ID" value="NZ_CP034951.1"/>
</dbReference>
<proteinExistence type="predicted"/>
<name>A0A410G0S4_9FLAO</name>
<reference evidence="1 2" key="1">
    <citation type="submission" date="2019-01" db="EMBL/GenBank/DDBJ databases">
        <title>Complete genome sequencing of Aequorivita sp. H23M31.</title>
        <authorList>
            <person name="Bae J.-W."/>
        </authorList>
    </citation>
    <scope>NUCLEOTIDE SEQUENCE [LARGE SCALE GENOMIC DNA]</scope>
    <source>
        <strain evidence="1 2">H23M31</strain>
    </source>
</reference>
<dbReference type="AlphaFoldDB" id="A0A410G0S4"/>
<evidence type="ECO:0000313" key="1">
    <source>
        <dbReference type="EMBL" id="QAA80830.1"/>
    </source>
</evidence>